<sequence length="146" mass="15785">MRKIVSAIAAVAAVTGMAFIATPAEAAPRPTVQFAVDGHRLVGTATGLPEGRKSCGFNRSNPDPGPIIGSFGNDMIVVGNRLTRRDKVTITSRPVPPGRYLLRMSCFIKNRKSGMYDIVAVNEEWIRVTRAPQHHRPRPPATGRAA</sequence>
<feature type="chain" id="PRO_5003495432" evidence="1">
    <location>
        <begin position="27"/>
        <end position="146"/>
    </location>
</feature>
<dbReference type="EMBL" id="BAEE01000008">
    <property type="protein sequence ID" value="GAB08304.1"/>
    <property type="molecule type" value="Genomic_DNA"/>
</dbReference>
<evidence type="ECO:0000313" key="2">
    <source>
        <dbReference type="EMBL" id="GAB08304.1"/>
    </source>
</evidence>
<protein>
    <submittedName>
        <fullName evidence="2">Uncharacterized protein</fullName>
    </submittedName>
</protein>
<accession>G7GXH9</accession>
<dbReference type="RefSeq" id="WP_007320384.1">
    <property type="nucleotide sequence ID" value="NZ_BAEE01000008.1"/>
</dbReference>
<gene>
    <name evidence="2" type="ORF">GOARA_008_00040</name>
</gene>
<comment type="caution">
    <text evidence="2">The sequence shown here is derived from an EMBL/GenBank/DDBJ whole genome shotgun (WGS) entry which is preliminary data.</text>
</comment>
<evidence type="ECO:0000256" key="1">
    <source>
        <dbReference type="SAM" id="SignalP"/>
    </source>
</evidence>
<organism evidence="2 3">
    <name type="scientific">Gordonia araii NBRC 100433</name>
    <dbReference type="NCBI Taxonomy" id="1073574"/>
    <lineage>
        <taxon>Bacteria</taxon>
        <taxon>Bacillati</taxon>
        <taxon>Actinomycetota</taxon>
        <taxon>Actinomycetes</taxon>
        <taxon>Mycobacteriales</taxon>
        <taxon>Gordoniaceae</taxon>
        <taxon>Gordonia</taxon>
    </lineage>
</organism>
<name>G7GXH9_9ACTN</name>
<keyword evidence="3" id="KW-1185">Reference proteome</keyword>
<dbReference type="AlphaFoldDB" id="G7GXH9"/>
<proteinExistence type="predicted"/>
<dbReference type="OrthoDB" id="9553721at2"/>
<dbReference type="Proteomes" id="UP000035088">
    <property type="component" value="Unassembled WGS sequence"/>
</dbReference>
<dbReference type="STRING" id="1073574.GOARA_008_00040"/>
<keyword evidence="1" id="KW-0732">Signal</keyword>
<evidence type="ECO:0000313" key="3">
    <source>
        <dbReference type="Proteomes" id="UP000035088"/>
    </source>
</evidence>
<feature type="signal peptide" evidence="1">
    <location>
        <begin position="1"/>
        <end position="26"/>
    </location>
</feature>
<reference evidence="2 3" key="1">
    <citation type="submission" date="2011-11" db="EMBL/GenBank/DDBJ databases">
        <title>Whole genome shotgun sequence of Gordonia araii NBRC 100433.</title>
        <authorList>
            <person name="Yoshida Y."/>
            <person name="Hosoyama A."/>
            <person name="Tsuchikane K."/>
            <person name="Katsumata H."/>
            <person name="Yamazaki S."/>
            <person name="Fujita N."/>
        </authorList>
    </citation>
    <scope>NUCLEOTIDE SEQUENCE [LARGE SCALE GENOMIC DNA]</scope>
    <source>
        <strain evidence="2 3">NBRC 100433</strain>
    </source>
</reference>